<keyword evidence="9" id="KW-0902">Two-component regulatory system</keyword>
<dbReference type="SMART" id="SM00304">
    <property type="entry name" value="HAMP"/>
    <property type="match status" value="1"/>
</dbReference>
<accession>S3K1G4</accession>
<dbReference type="OrthoDB" id="367096at2"/>
<feature type="domain" description="HAMP" evidence="13">
    <location>
        <begin position="185"/>
        <end position="238"/>
    </location>
</feature>
<evidence type="ECO:0000256" key="11">
    <source>
        <dbReference type="SAM" id="Phobius"/>
    </source>
</evidence>
<dbReference type="eggNOG" id="COG5002">
    <property type="taxonomic scope" value="Bacteria"/>
</dbReference>
<feature type="transmembrane region" description="Helical" evidence="11">
    <location>
        <begin position="163"/>
        <end position="184"/>
    </location>
</feature>
<evidence type="ECO:0000256" key="8">
    <source>
        <dbReference type="ARBA" id="ARBA00022989"/>
    </source>
</evidence>
<evidence type="ECO:0000256" key="5">
    <source>
        <dbReference type="ARBA" id="ARBA00022679"/>
    </source>
</evidence>
<protein>
    <recommendedName>
        <fullName evidence="3">histidine kinase</fullName>
        <ecNumber evidence="3">2.7.13.3</ecNumber>
    </recommendedName>
</protein>
<evidence type="ECO:0000256" key="6">
    <source>
        <dbReference type="ARBA" id="ARBA00022692"/>
    </source>
</evidence>
<dbReference type="InterPro" id="IPR003661">
    <property type="entry name" value="HisK_dim/P_dom"/>
</dbReference>
<dbReference type="Gene3D" id="1.10.287.130">
    <property type="match status" value="1"/>
</dbReference>
<dbReference type="Pfam" id="PF00672">
    <property type="entry name" value="HAMP"/>
    <property type="match status" value="1"/>
</dbReference>
<dbReference type="STRING" id="1125699.HMPREF9194_01045"/>
<keyword evidence="6 11" id="KW-0812">Transmembrane</keyword>
<evidence type="ECO:0000259" key="12">
    <source>
        <dbReference type="PROSITE" id="PS50109"/>
    </source>
</evidence>
<keyword evidence="7" id="KW-0418">Kinase</keyword>
<dbReference type="PROSITE" id="PS50885">
    <property type="entry name" value="HAMP"/>
    <property type="match status" value="1"/>
</dbReference>
<dbReference type="InterPro" id="IPR003660">
    <property type="entry name" value="HAMP_dom"/>
</dbReference>
<evidence type="ECO:0000313" key="14">
    <source>
        <dbReference type="EMBL" id="EPF30726.1"/>
    </source>
</evidence>
<evidence type="ECO:0000256" key="10">
    <source>
        <dbReference type="ARBA" id="ARBA00023136"/>
    </source>
</evidence>
<organism evidence="14 15">
    <name type="scientific">Treponema maltophilum ATCC 51939</name>
    <dbReference type="NCBI Taxonomy" id="1125699"/>
    <lineage>
        <taxon>Bacteria</taxon>
        <taxon>Pseudomonadati</taxon>
        <taxon>Spirochaetota</taxon>
        <taxon>Spirochaetia</taxon>
        <taxon>Spirochaetales</taxon>
        <taxon>Treponemataceae</taxon>
        <taxon>Treponema</taxon>
    </lineage>
</organism>
<sequence>MKTDGFPVRHRIRISTVKRLAMKFSLLLAAIVALFSVGIVLLLRANIRQRQNRELVSAAKAIAASGEHGRGREYDTELPYYITFAVYKNGTQEIIATNDPFLPVLPVTAKRAERYTAKNYFIDGDLNILYYAVAFGRGNEYVVQTALNMDSDTAESIVSDVPYILALLSLPLLVITYFAAFFIAKRTMKNVRSMTEAAKNISASKLGERLPVTEKGDDFDELAKTFNDLLSRLQTDFERERRFTADVSHELKTPLAVMLGHANLLRRWGKDDPEQLEKSLSALIREVHSMESIVANLLRLSQLENARAEFHASAVDVHALFERLIGDTKAYAPEADFSVQAGIKTVYADEELLYQACTIVISNSIKFAGKKVHIRLSAEESVLRGFCDIAIVDDGPGIEAEKLPHIFERFYRGDESHTRSAGGAGLGLSIVKSIMGELGGSARAESTAGEGTLIVLRVPQKSAVSLS</sequence>
<evidence type="ECO:0000256" key="1">
    <source>
        <dbReference type="ARBA" id="ARBA00000085"/>
    </source>
</evidence>
<dbReference type="PRINTS" id="PR00344">
    <property type="entry name" value="BCTRLSENSOR"/>
</dbReference>
<keyword evidence="10 11" id="KW-0472">Membrane</keyword>
<dbReference type="EMBL" id="ATFF01000006">
    <property type="protein sequence ID" value="EPF30726.1"/>
    <property type="molecule type" value="Genomic_DNA"/>
</dbReference>
<keyword evidence="15" id="KW-1185">Reference proteome</keyword>
<comment type="subcellular location">
    <subcellularLocation>
        <location evidence="2">Membrane</location>
    </subcellularLocation>
</comment>
<dbReference type="CDD" id="cd00082">
    <property type="entry name" value="HisKA"/>
    <property type="match status" value="1"/>
</dbReference>
<feature type="domain" description="Histidine kinase" evidence="12">
    <location>
        <begin position="246"/>
        <end position="462"/>
    </location>
</feature>
<dbReference type="InterPro" id="IPR036890">
    <property type="entry name" value="HATPase_C_sf"/>
</dbReference>
<dbReference type="SUPFAM" id="SSF47384">
    <property type="entry name" value="Homodimeric domain of signal transducing histidine kinase"/>
    <property type="match status" value="1"/>
</dbReference>
<dbReference type="Gene3D" id="6.10.340.10">
    <property type="match status" value="1"/>
</dbReference>
<dbReference type="SUPFAM" id="SSF158472">
    <property type="entry name" value="HAMP domain-like"/>
    <property type="match status" value="1"/>
</dbReference>
<dbReference type="PANTHER" id="PTHR45436:SF5">
    <property type="entry name" value="SENSOR HISTIDINE KINASE TRCS"/>
    <property type="match status" value="1"/>
</dbReference>
<dbReference type="SMART" id="SM00387">
    <property type="entry name" value="HATPase_c"/>
    <property type="match status" value="1"/>
</dbReference>
<evidence type="ECO:0000256" key="4">
    <source>
        <dbReference type="ARBA" id="ARBA00022553"/>
    </source>
</evidence>
<evidence type="ECO:0000256" key="7">
    <source>
        <dbReference type="ARBA" id="ARBA00022777"/>
    </source>
</evidence>
<dbReference type="Pfam" id="PF00512">
    <property type="entry name" value="HisKA"/>
    <property type="match status" value="1"/>
</dbReference>
<dbReference type="GO" id="GO:0005886">
    <property type="term" value="C:plasma membrane"/>
    <property type="evidence" value="ECO:0007669"/>
    <property type="project" value="TreeGrafter"/>
</dbReference>
<evidence type="ECO:0000259" key="13">
    <source>
        <dbReference type="PROSITE" id="PS50885"/>
    </source>
</evidence>
<name>S3K1G4_TREMA</name>
<dbReference type="CDD" id="cd00075">
    <property type="entry name" value="HATPase"/>
    <property type="match status" value="1"/>
</dbReference>
<dbReference type="PATRIC" id="fig|1125699.3.peg.1069"/>
<dbReference type="InterPro" id="IPR036097">
    <property type="entry name" value="HisK_dim/P_sf"/>
</dbReference>
<dbReference type="InterPro" id="IPR005467">
    <property type="entry name" value="His_kinase_dom"/>
</dbReference>
<dbReference type="SMART" id="SM00388">
    <property type="entry name" value="HisKA"/>
    <property type="match status" value="1"/>
</dbReference>
<dbReference type="RefSeq" id="WP_016525337.1">
    <property type="nucleotide sequence ID" value="NZ_KE332518.1"/>
</dbReference>
<dbReference type="Proteomes" id="UP000014541">
    <property type="component" value="Unassembled WGS sequence"/>
</dbReference>
<evidence type="ECO:0000256" key="9">
    <source>
        <dbReference type="ARBA" id="ARBA00023012"/>
    </source>
</evidence>
<dbReference type="PROSITE" id="PS50109">
    <property type="entry name" value="HIS_KIN"/>
    <property type="match status" value="1"/>
</dbReference>
<dbReference type="Gene3D" id="3.30.565.10">
    <property type="entry name" value="Histidine kinase-like ATPase, C-terminal domain"/>
    <property type="match status" value="1"/>
</dbReference>
<evidence type="ECO:0000313" key="15">
    <source>
        <dbReference type="Proteomes" id="UP000014541"/>
    </source>
</evidence>
<evidence type="ECO:0000256" key="2">
    <source>
        <dbReference type="ARBA" id="ARBA00004370"/>
    </source>
</evidence>
<reference evidence="14 15" key="1">
    <citation type="submission" date="2013-04" db="EMBL/GenBank/DDBJ databases">
        <title>The Genome Sequence of Treponema maltophilum ATCC 51939.</title>
        <authorList>
            <consortium name="The Broad Institute Genomics Platform"/>
            <person name="Earl A."/>
            <person name="Ward D."/>
            <person name="Feldgarden M."/>
            <person name="Gevers D."/>
            <person name="Leonetti C."/>
            <person name="Blanton J.M."/>
            <person name="Dewhirst F.E."/>
            <person name="Izard J."/>
            <person name="Walker B."/>
            <person name="Young S."/>
            <person name="Zeng Q."/>
            <person name="Gargeya S."/>
            <person name="Fitzgerald M."/>
            <person name="Haas B."/>
            <person name="Abouelleil A."/>
            <person name="Allen A.W."/>
            <person name="Alvarado L."/>
            <person name="Arachchi H.M."/>
            <person name="Berlin A.M."/>
            <person name="Chapman S.B."/>
            <person name="Gainer-Dewar J."/>
            <person name="Goldberg J."/>
            <person name="Griggs A."/>
            <person name="Gujja S."/>
            <person name="Hansen M."/>
            <person name="Howarth C."/>
            <person name="Imamovic A."/>
            <person name="Ireland A."/>
            <person name="Larimer J."/>
            <person name="McCowan C."/>
            <person name="Murphy C."/>
            <person name="Pearson M."/>
            <person name="Poon T.W."/>
            <person name="Priest M."/>
            <person name="Roberts A."/>
            <person name="Saif S."/>
            <person name="Shea T."/>
            <person name="Sisk P."/>
            <person name="Sykes S."/>
            <person name="Wortman J."/>
            <person name="Nusbaum C."/>
            <person name="Birren B."/>
        </authorList>
    </citation>
    <scope>NUCLEOTIDE SEQUENCE [LARGE SCALE GENOMIC DNA]</scope>
    <source>
        <strain evidence="14 15">ATCC 51939</strain>
    </source>
</reference>
<keyword evidence="5" id="KW-0808">Transferase</keyword>
<keyword evidence="8 11" id="KW-1133">Transmembrane helix</keyword>
<dbReference type="HOGENOM" id="CLU_000445_89_6_12"/>
<comment type="catalytic activity">
    <reaction evidence="1">
        <text>ATP + protein L-histidine = ADP + protein N-phospho-L-histidine.</text>
        <dbReference type="EC" id="2.7.13.3"/>
    </reaction>
</comment>
<gene>
    <name evidence="14" type="ORF">HMPREF9194_01045</name>
</gene>
<dbReference type="GO" id="GO:0000155">
    <property type="term" value="F:phosphorelay sensor kinase activity"/>
    <property type="evidence" value="ECO:0007669"/>
    <property type="project" value="InterPro"/>
</dbReference>
<feature type="transmembrane region" description="Helical" evidence="11">
    <location>
        <begin position="20"/>
        <end position="43"/>
    </location>
</feature>
<dbReference type="FunFam" id="1.10.287.130:FF:000001">
    <property type="entry name" value="Two-component sensor histidine kinase"/>
    <property type="match status" value="1"/>
</dbReference>
<keyword evidence="4" id="KW-0597">Phosphoprotein</keyword>
<dbReference type="EC" id="2.7.13.3" evidence="3"/>
<dbReference type="InterPro" id="IPR050428">
    <property type="entry name" value="TCS_sensor_his_kinase"/>
</dbReference>
<dbReference type="AlphaFoldDB" id="S3K1G4"/>
<proteinExistence type="predicted"/>
<dbReference type="InterPro" id="IPR004358">
    <property type="entry name" value="Sig_transdc_His_kin-like_C"/>
</dbReference>
<dbReference type="Pfam" id="PF02518">
    <property type="entry name" value="HATPase_c"/>
    <property type="match status" value="1"/>
</dbReference>
<dbReference type="CDD" id="cd06225">
    <property type="entry name" value="HAMP"/>
    <property type="match status" value="1"/>
</dbReference>
<dbReference type="InterPro" id="IPR003594">
    <property type="entry name" value="HATPase_dom"/>
</dbReference>
<dbReference type="PANTHER" id="PTHR45436">
    <property type="entry name" value="SENSOR HISTIDINE KINASE YKOH"/>
    <property type="match status" value="1"/>
</dbReference>
<dbReference type="SUPFAM" id="SSF55874">
    <property type="entry name" value="ATPase domain of HSP90 chaperone/DNA topoisomerase II/histidine kinase"/>
    <property type="match status" value="1"/>
</dbReference>
<evidence type="ECO:0000256" key="3">
    <source>
        <dbReference type="ARBA" id="ARBA00012438"/>
    </source>
</evidence>
<comment type="caution">
    <text evidence="14">The sequence shown here is derived from an EMBL/GenBank/DDBJ whole genome shotgun (WGS) entry which is preliminary data.</text>
</comment>